<evidence type="ECO:0000256" key="4">
    <source>
        <dbReference type="ARBA" id="ARBA00022729"/>
    </source>
</evidence>
<accession>A0A1R3R5Q7</accession>
<dbReference type="SUPFAM" id="SSF53474">
    <property type="entry name" value="alpha/beta-Hydrolases"/>
    <property type="match status" value="1"/>
</dbReference>
<dbReference type="OMA" id="CPEMGSD"/>
<dbReference type="Gene3D" id="3.40.50.1820">
    <property type="entry name" value="alpha/beta hydrolase"/>
    <property type="match status" value="1"/>
</dbReference>
<evidence type="ECO:0000313" key="9">
    <source>
        <dbReference type="EMBL" id="OOF89816.1"/>
    </source>
</evidence>
<dbReference type="PANTHER" id="PTHR33938">
    <property type="entry name" value="FERULOYL ESTERASE B-RELATED"/>
    <property type="match status" value="1"/>
</dbReference>
<keyword evidence="3" id="KW-0479">Metal-binding</keyword>
<keyword evidence="7" id="KW-1015">Disulfide bond</keyword>
<evidence type="ECO:0000256" key="6">
    <source>
        <dbReference type="ARBA" id="ARBA00022837"/>
    </source>
</evidence>
<keyword evidence="10" id="KW-1185">Reference proteome</keyword>
<dbReference type="GO" id="GO:0046872">
    <property type="term" value="F:metal ion binding"/>
    <property type="evidence" value="ECO:0007669"/>
    <property type="project" value="UniProtKB-KW"/>
</dbReference>
<sequence length="533" mass="57762">MESCRTRTLINAWLASIWHPQKQSCDRLTLHRIPGIDILSIHTQERYNYSFPAVPPFNPGDVSGLDFCDIAVTLTHPGGDDIVTVSVWLPLTDWNGRFQATGGGGLAAGYIGPAQAAAVNQGYATASTDGGLTLNGTINPQTGAWALRPDGSLNTALLKNYAHRSIHDMTVIAKALTRSFYGVPPKYSYWNGCSTGGRQGYFAAALYPEHFDGILAGAPAINLPHLFSYLFWAPVLMMNSITPPQCIFHAFQQAAIETCDPLDGAIDGLISDYDPETCDFDPNSLIGETIECPELDSNITLTSDHANLVYQIIQGPHISDGRRLWYGLAPGASFRGTADTITSNGSNTINPFFPAIGWAKNFVFQDPEYDVFSMDFDDFDAAALLSIARYTDILGSDGHYLYDFQNAGGKLLSWHGLADDLIPSSGTISYWERIEEDLEDLDEVDDFYRLFLAPGVGHCGGGSGPVPVDPLGALVRWVEEGVPPETLTAGVVNGDGETMTRELCRYPWVLVYDGVGDVNDAGSFSCEVSGEVD</sequence>
<dbReference type="EC" id="3.1.1.-" evidence="8"/>
<evidence type="ECO:0000256" key="2">
    <source>
        <dbReference type="ARBA" id="ARBA00022487"/>
    </source>
</evidence>
<evidence type="ECO:0000256" key="5">
    <source>
        <dbReference type="ARBA" id="ARBA00022801"/>
    </source>
</evidence>
<dbReference type="GO" id="GO:0030600">
    <property type="term" value="F:feruloyl esterase activity"/>
    <property type="evidence" value="ECO:0007669"/>
    <property type="project" value="UniProtKB-ARBA"/>
</dbReference>
<dbReference type="InterPro" id="IPR029058">
    <property type="entry name" value="AB_hydrolase_fold"/>
</dbReference>
<organism evidence="9 10">
    <name type="scientific">Aspergillus carbonarius (strain ITEM 5010)</name>
    <dbReference type="NCBI Taxonomy" id="602072"/>
    <lineage>
        <taxon>Eukaryota</taxon>
        <taxon>Fungi</taxon>
        <taxon>Dikarya</taxon>
        <taxon>Ascomycota</taxon>
        <taxon>Pezizomycotina</taxon>
        <taxon>Eurotiomycetes</taxon>
        <taxon>Eurotiomycetidae</taxon>
        <taxon>Eurotiales</taxon>
        <taxon>Aspergillaceae</taxon>
        <taxon>Aspergillus</taxon>
        <taxon>Aspergillus subgen. Circumdati</taxon>
    </lineage>
</organism>
<dbReference type="VEuPathDB" id="FungiDB:ASPCADRAFT_519628"/>
<dbReference type="STRING" id="602072.A0A1R3R5Q7"/>
<dbReference type="AlphaFoldDB" id="A0A1R3R5Q7"/>
<dbReference type="Pfam" id="PF07519">
    <property type="entry name" value="Tannase"/>
    <property type="match status" value="1"/>
</dbReference>
<dbReference type="EMBL" id="KV907718">
    <property type="protein sequence ID" value="OOF89816.1"/>
    <property type="molecule type" value="Genomic_DNA"/>
</dbReference>
<dbReference type="InterPro" id="IPR011118">
    <property type="entry name" value="Tannase/feruloyl_esterase"/>
</dbReference>
<keyword evidence="5 8" id="KW-0378">Hydrolase</keyword>
<evidence type="ECO:0000256" key="1">
    <source>
        <dbReference type="ARBA" id="ARBA00006249"/>
    </source>
</evidence>
<name>A0A1R3R5Q7_ASPC5</name>
<evidence type="ECO:0000256" key="3">
    <source>
        <dbReference type="ARBA" id="ARBA00022723"/>
    </source>
</evidence>
<comment type="similarity">
    <text evidence="1 8">Belongs to the tannase family.</text>
</comment>
<protein>
    <recommendedName>
        <fullName evidence="8">Carboxylic ester hydrolase</fullName>
        <ecNumber evidence="8">3.1.1.-</ecNumber>
    </recommendedName>
</protein>
<keyword evidence="2" id="KW-0719">Serine esterase</keyword>
<evidence type="ECO:0000256" key="8">
    <source>
        <dbReference type="RuleBase" id="RU361238"/>
    </source>
</evidence>
<gene>
    <name evidence="9" type="ORF">ASPCADRAFT_519628</name>
</gene>
<evidence type="ECO:0000313" key="10">
    <source>
        <dbReference type="Proteomes" id="UP000188318"/>
    </source>
</evidence>
<keyword evidence="6" id="KW-0106">Calcium</keyword>
<keyword evidence="4" id="KW-0732">Signal</keyword>
<dbReference type="PANTHER" id="PTHR33938:SF8">
    <property type="entry name" value="CARBOXYLIC ESTER HYDROLASE"/>
    <property type="match status" value="1"/>
</dbReference>
<dbReference type="OrthoDB" id="2789670at2759"/>
<evidence type="ECO:0000256" key="7">
    <source>
        <dbReference type="ARBA" id="ARBA00023157"/>
    </source>
</evidence>
<proteinExistence type="inferred from homology"/>
<reference evidence="10" key="1">
    <citation type="journal article" date="2017" name="Genome Biol.">
        <title>Comparative genomics reveals high biological diversity and specific adaptations in the industrially and medically important fungal genus Aspergillus.</title>
        <authorList>
            <person name="de Vries R.P."/>
            <person name="Riley R."/>
            <person name="Wiebenga A."/>
            <person name="Aguilar-Osorio G."/>
            <person name="Amillis S."/>
            <person name="Uchima C.A."/>
            <person name="Anderluh G."/>
            <person name="Asadollahi M."/>
            <person name="Askin M."/>
            <person name="Barry K."/>
            <person name="Battaglia E."/>
            <person name="Bayram O."/>
            <person name="Benocci T."/>
            <person name="Braus-Stromeyer S.A."/>
            <person name="Caldana C."/>
            <person name="Canovas D."/>
            <person name="Cerqueira G.C."/>
            <person name="Chen F."/>
            <person name="Chen W."/>
            <person name="Choi C."/>
            <person name="Clum A."/>
            <person name="Dos Santos R.A."/>
            <person name="Damasio A.R."/>
            <person name="Diallinas G."/>
            <person name="Emri T."/>
            <person name="Fekete E."/>
            <person name="Flipphi M."/>
            <person name="Freyberg S."/>
            <person name="Gallo A."/>
            <person name="Gournas C."/>
            <person name="Habgood R."/>
            <person name="Hainaut M."/>
            <person name="Harispe M.L."/>
            <person name="Henrissat B."/>
            <person name="Hilden K.S."/>
            <person name="Hope R."/>
            <person name="Hossain A."/>
            <person name="Karabika E."/>
            <person name="Karaffa L."/>
            <person name="Karanyi Z."/>
            <person name="Krasevec N."/>
            <person name="Kuo A."/>
            <person name="Kusch H."/>
            <person name="LaButti K."/>
            <person name="Lagendijk E.L."/>
            <person name="Lapidus A."/>
            <person name="Levasseur A."/>
            <person name="Lindquist E."/>
            <person name="Lipzen A."/>
            <person name="Logrieco A.F."/>
            <person name="MacCabe A."/>
            <person name="Maekelae M.R."/>
            <person name="Malavazi I."/>
            <person name="Melin P."/>
            <person name="Meyer V."/>
            <person name="Mielnichuk N."/>
            <person name="Miskei M."/>
            <person name="Molnar A.P."/>
            <person name="Mule G."/>
            <person name="Ngan C.Y."/>
            <person name="Orejas M."/>
            <person name="Orosz E."/>
            <person name="Ouedraogo J.P."/>
            <person name="Overkamp K.M."/>
            <person name="Park H.-S."/>
            <person name="Perrone G."/>
            <person name="Piumi F."/>
            <person name="Punt P.J."/>
            <person name="Ram A.F."/>
            <person name="Ramon A."/>
            <person name="Rauscher S."/>
            <person name="Record E."/>
            <person name="Riano-Pachon D.M."/>
            <person name="Robert V."/>
            <person name="Roehrig J."/>
            <person name="Ruller R."/>
            <person name="Salamov A."/>
            <person name="Salih N.S."/>
            <person name="Samson R.A."/>
            <person name="Sandor E."/>
            <person name="Sanguinetti M."/>
            <person name="Schuetze T."/>
            <person name="Sepcic K."/>
            <person name="Shelest E."/>
            <person name="Sherlock G."/>
            <person name="Sophianopoulou V."/>
            <person name="Squina F.M."/>
            <person name="Sun H."/>
            <person name="Susca A."/>
            <person name="Todd R.B."/>
            <person name="Tsang A."/>
            <person name="Unkles S.E."/>
            <person name="van de Wiele N."/>
            <person name="van Rossen-Uffink D."/>
            <person name="Oliveira J.V."/>
            <person name="Vesth T.C."/>
            <person name="Visser J."/>
            <person name="Yu J.-H."/>
            <person name="Zhou M."/>
            <person name="Andersen M.R."/>
            <person name="Archer D.B."/>
            <person name="Baker S.E."/>
            <person name="Benoit I."/>
            <person name="Brakhage A.A."/>
            <person name="Braus G.H."/>
            <person name="Fischer R."/>
            <person name="Frisvad J.C."/>
            <person name="Goldman G.H."/>
            <person name="Houbraken J."/>
            <person name="Oakley B."/>
            <person name="Pocsi I."/>
            <person name="Scazzocchio C."/>
            <person name="Seiboth B."/>
            <person name="vanKuyk P.A."/>
            <person name="Wortman J."/>
            <person name="Dyer P.S."/>
            <person name="Grigoriev I.V."/>
        </authorList>
    </citation>
    <scope>NUCLEOTIDE SEQUENCE [LARGE SCALE GENOMIC DNA]</scope>
    <source>
        <strain evidence="10">ITEM 5010</strain>
    </source>
</reference>
<dbReference type="Proteomes" id="UP000188318">
    <property type="component" value="Unassembled WGS sequence"/>
</dbReference>